<dbReference type="GO" id="GO:0046872">
    <property type="term" value="F:metal ion binding"/>
    <property type="evidence" value="ECO:0007669"/>
    <property type="project" value="UniProtKB-KW"/>
</dbReference>
<dbReference type="PANTHER" id="PTHR32319:SF0">
    <property type="entry name" value="BACTERIAL HEMOLYSIN-LIKE PROTEIN"/>
    <property type="match status" value="1"/>
</dbReference>
<sequence length="293" mass="31605">MNSLSGLKALVVVYCSLMALMAQADMTAGKTLYNSCIACHGSQGEGNSAMNAPALTGQPVSYLVRQLNHFKAGIRGADANDTFGAQMRGMAASLVDERSRLRLVEKPRYASRGGDKLEHALDAFAVDAANAVVADIGASTGGFTDCLLQRGASRVYAIDVGRGQLDLRLRQDPRVVVMEGVNARYLESLPEPVDLVTIDVAFISLRQVLPSARRLLRPGGSILVLFKPQFEAARREVGNGGVIRDPQMHARLIGRFAAWCVKNGLRIRGPVASPLLGPAGNREFFFHLREACR</sequence>
<dbReference type="InterPro" id="IPR009056">
    <property type="entry name" value="Cyt_c-like_dom"/>
</dbReference>
<dbReference type="Pfam" id="PF00034">
    <property type="entry name" value="Cytochrom_C"/>
    <property type="match status" value="1"/>
</dbReference>
<dbReference type="InterPro" id="IPR036909">
    <property type="entry name" value="Cyt_c-like_dom_sf"/>
</dbReference>
<keyword evidence="2" id="KW-0479">Metal-binding</keyword>
<gene>
    <name evidence="6" type="ORF">LCGC14_1760900</name>
</gene>
<dbReference type="InterPro" id="IPR029063">
    <property type="entry name" value="SAM-dependent_MTases_sf"/>
</dbReference>
<keyword evidence="3" id="KW-0694">RNA-binding</keyword>
<evidence type="ECO:0000256" key="1">
    <source>
        <dbReference type="ARBA" id="ARBA00022617"/>
    </source>
</evidence>
<name>A0A0F9K0S3_9ZZZZ</name>
<evidence type="ECO:0000259" key="5">
    <source>
        <dbReference type="PROSITE" id="PS51007"/>
    </source>
</evidence>
<feature type="domain" description="Cytochrome c" evidence="5">
    <location>
        <begin position="24"/>
        <end position="129"/>
    </location>
</feature>
<dbReference type="SUPFAM" id="SSF46626">
    <property type="entry name" value="Cytochrome c"/>
    <property type="match status" value="1"/>
</dbReference>
<evidence type="ECO:0000256" key="2">
    <source>
        <dbReference type="ARBA" id="ARBA00022723"/>
    </source>
</evidence>
<dbReference type="Gene3D" id="1.10.760.10">
    <property type="entry name" value="Cytochrome c-like domain"/>
    <property type="match status" value="1"/>
</dbReference>
<keyword evidence="4" id="KW-0408">Iron</keyword>
<protein>
    <recommendedName>
        <fullName evidence="5">Cytochrome c domain-containing protein</fullName>
    </recommendedName>
</protein>
<organism evidence="6">
    <name type="scientific">marine sediment metagenome</name>
    <dbReference type="NCBI Taxonomy" id="412755"/>
    <lineage>
        <taxon>unclassified sequences</taxon>
        <taxon>metagenomes</taxon>
        <taxon>ecological metagenomes</taxon>
    </lineage>
</organism>
<dbReference type="SUPFAM" id="SSF53335">
    <property type="entry name" value="S-adenosyl-L-methionine-dependent methyltransferases"/>
    <property type="match status" value="1"/>
</dbReference>
<evidence type="ECO:0000313" key="6">
    <source>
        <dbReference type="EMBL" id="KKM04773.1"/>
    </source>
</evidence>
<dbReference type="PANTHER" id="PTHR32319">
    <property type="entry name" value="BACTERIAL HEMOLYSIN-LIKE PROTEIN"/>
    <property type="match status" value="1"/>
</dbReference>
<dbReference type="PROSITE" id="PS51007">
    <property type="entry name" value="CYTC"/>
    <property type="match status" value="1"/>
</dbReference>
<dbReference type="GO" id="GO:0003723">
    <property type="term" value="F:RNA binding"/>
    <property type="evidence" value="ECO:0007669"/>
    <property type="project" value="UniProtKB-KW"/>
</dbReference>
<evidence type="ECO:0000256" key="4">
    <source>
        <dbReference type="ARBA" id="ARBA00023004"/>
    </source>
</evidence>
<dbReference type="InterPro" id="IPR002877">
    <property type="entry name" value="RNA_MeTrfase_FtsJ_dom"/>
</dbReference>
<dbReference type="EMBL" id="LAZR01016382">
    <property type="protein sequence ID" value="KKM04773.1"/>
    <property type="molecule type" value="Genomic_DNA"/>
</dbReference>
<dbReference type="Pfam" id="PF01728">
    <property type="entry name" value="FtsJ"/>
    <property type="match status" value="1"/>
</dbReference>
<comment type="caution">
    <text evidence="6">The sequence shown here is derived from an EMBL/GenBank/DDBJ whole genome shotgun (WGS) entry which is preliminary data.</text>
</comment>
<dbReference type="Gene3D" id="3.40.50.150">
    <property type="entry name" value="Vaccinia Virus protein VP39"/>
    <property type="match status" value="1"/>
</dbReference>
<dbReference type="InterPro" id="IPR047048">
    <property type="entry name" value="TlyA"/>
</dbReference>
<dbReference type="GO" id="GO:0032259">
    <property type="term" value="P:methylation"/>
    <property type="evidence" value="ECO:0007669"/>
    <property type="project" value="InterPro"/>
</dbReference>
<dbReference type="GO" id="GO:0008168">
    <property type="term" value="F:methyltransferase activity"/>
    <property type="evidence" value="ECO:0007669"/>
    <property type="project" value="InterPro"/>
</dbReference>
<accession>A0A0F9K0S3</accession>
<dbReference type="GO" id="GO:0009055">
    <property type="term" value="F:electron transfer activity"/>
    <property type="evidence" value="ECO:0007669"/>
    <property type="project" value="InterPro"/>
</dbReference>
<evidence type="ECO:0000256" key="3">
    <source>
        <dbReference type="ARBA" id="ARBA00022884"/>
    </source>
</evidence>
<keyword evidence="1" id="KW-0349">Heme</keyword>
<reference evidence="6" key="1">
    <citation type="journal article" date="2015" name="Nature">
        <title>Complex archaea that bridge the gap between prokaryotes and eukaryotes.</title>
        <authorList>
            <person name="Spang A."/>
            <person name="Saw J.H."/>
            <person name="Jorgensen S.L."/>
            <person name="Zaremba-Niedzwiedzka K."/>
            <person name="Martijn J."/>
            <person name="Lind A.E."/>
            <person name="van Eijk R."/>
            <person name="Schleper C."/>
            <person name="Guy L."/>
            <person name="Ettema T.J."/>
        </authorList>
    </citation>
    <scope>NUCLEOTIDE SEQUENCE</scope>
</reference>
<dbReference type="CDD" id="cd02440">
    <property type="entry name" value="AdoMet_MTases"/>
    <property type="match status" value="1"/>
</dbReference>
<proteinExistence type="predicted"/>
<dbReference type="GO" id="GO:0020037">
    <property type="term" value="F:heme binding"/>
    <property type="evidence" value="ECO:0007669"/>
    <property type="project" value="InterPro"/>
</dbReference>
<dbReference type="AlphaFoldDB" id="A0A0F9K0S3"/>